<dbReference type="PANTHER" id="PTHR42894">
    <property type="entry name" value="N-(5'-PHOSPHORIBOSYL)ANTHRANILATE ISOMERASE"/>
    <property type="match status" value="1"/>
</dbReference>
<dbReference type="EC" id="5.3.1.24" evidence="3 9"/>
<name>A0A8J3E4V7_9PROT</name>
<gene>
    <name evidence="9 11" type="primary">trpF</name>
    <name evidence="11" type="ORF">GCM10011611_55350</name>
</gene>
<dbReference type="InterPro" id="IPR044643">
    <property type="entry name" value="TrpF_fam"/>
</dbReference>
<sequence>MSPIVKICGLSTEETLAAAVEAGAGLVGFVFYPPSPRAVTADRAARLVQGVPKTVAKVGLFVDPDDALLDRVLTAAGLDVIQLHGKEAPGRVAQIRERFRRPVMKAIKVGTAEDVAVAERYLDAADRLLFDAQPPRRPDALPGGNGEPFDWSLLADRSWAVPWMLSGGLTIENIADAVRITRAPALDVSSGVETSPGIKDVHLIRDFIATARALG</sequence>
<dbReference type="GO" id="GO:0004640">
    <property type="term" value="F:phosphoribosylanthranilate isomerase activity"/>
    <property type="evidence" value="ECO:0007669"/>
    <property type="project" value="UniProtKB-UniRule"/>
</dbReference>
<dbReference type="InterPro" id="IPR001240">
    <property type="entry name" value="PRAI_dom"/>
</dbReference>
<comment type="similarity">
    <text evidence="9">Belongs to the TrpF family.</text>
</comment>
<evidence type="ECO:0000256" key="4">
    <source>
        <dbReference type="ARBA" id="ARBA00022272"/>
    </source>
</evidence>
<keyword evidence="6 9" id="KW-0822">Tryptophan biosynthesis</keyword>
<evidence type="ECO:0000256" key="1">
    <source>
        <dbReference type="ARBA" id="ARBA00001164"/>
    </source>
</evidence>
<dbReference type="NCBIfam" id="NF002295">
    <property type="entry name" value="PRK01222.1-1"/>
    <property type="match status" value="1"/>
</dbReference>
<protein>
    <recommendedName>
        <fullName evidence="4 9">N-(5'-phosphoribosyl)anthranilate isomerase</fullName>
        <shortName evidence="9">PRAI</shortName>
        <ecNumber evidence="3 9">5.3.1.24</ecNumber>
    </recommendedName>
</protein>
<evidence type="ECO:0000313" key="11">
    <source>
        <dbReference type="EMBL" id="GGF41832.1"/>
    </source>
</evidence>
<dbReference type="HAMAP" id="MF_00135">
    <property type="entry name" value="PRAI"/>
    <property type="match status" value="1"/>
</dbReference>
<dbReference type="InterPro" id="IPR013785">
    <property type="entry name" value="Aldolase_TIM"/>
</dbReference>
<evidence type="ECO:0000256" key="7">
    <source>
        <dbReference type="ARBA" id="ARBA00023141"/>
    </source>
</evidence>
<dbReference type="EMBL" id="BMJQ01000018">
    <property type="protein sequence ID" value="GGF41832.1"/>
    <property type="molecule type" value="Genomic_DNA"/>
</dbReference>
<comment type="pathway">
    <text evidence="2 9">Amino-acid biosynthesis; L-tryptophan biosynthesis; L-tryptophan from chorismate: step 3/5.</text>
</comment>
<dbReference type="Gene3D" id="3.20.20.70">
    <property type="entry name" value="Aldolase class I"/>
    <property type="match status" value="1"/>
</dbReference>
<evidence type="ECO:0000259" key="10">
    <source>
        <dbReference type="Pfam" id="PF00697"/>
    </source>
</evidence>
<dbReference type="UniPathway" id="UPA00035">
    <property type="reaction ID" value="UER00042"/>
</dbReference>
<evidence type="ECO:0000256" key="2">
    <source>
        <dbReference type="ARBA" id="ARBA00004664"/>
    </source>
</evidence>
<dbReference type="RefSeq" id="WP_189051414.1">
    <property type="nucleotide sequence ID" value="NZ_BMJQ01000018.1"/>
</dbReference>
<dbReference type="SUPFAM" id="SSF51366">
    <property type="entry name" value="Ribulose-phoshate binding barrel"/>
    <property type="match status" value="1"/>
</dbReference>
<proteinExistence type="inferred from homology"/>
<dbReference type="PANTHER" id="PTHR42894:SF1">
    <property type="entry name" value="N-(5'-PHOSPHORIBOSYL)ANTHRANILATE ISOMERASE"/>
    <property type="match status" value="1"/>
</dbReference>
<dbReference type="AlphaFoldDB" id="A0A8J3E4V7"/>
<dbReference type="GO" id="GO:0000162">
    <property type="term" value="P:L-tryptophan biosynthetic process"/>
    <property type="evidence" value="ECO:0007669"/>
    <property type="project" value="UniProtKB-UniRule"/>
</dbReference>
<dbReference type="InterPro" id="IPR011060">
    <property type="entry name" value="RibuloseP-bd_barrel"/>
</dbReference>
<accession>A0A8J3E4V7</accession>
<keyword evidence="8 9" id="KW-0413">Isomerase</keyword>
<reference evidence="11" key="2">
    <citation type="submission" date="2020-09" db="EMBL/GenBank/DDBJ databases">
        <authorList>
            <person name="Sun Q."/>
            <person name="Zhou Y."/>
        </authorList>
    </citation>
    <scope>NUCLEOTIDE SEQUENCE</scope>
    <source>
        <strain evidence="11">CGMCC 1.15725</strain>
    </source>
</reference>
<dbReference type="Proteomes" id="UP000646365">
    <property type="component" value="Unassembled WGS sequence"/>
</dbReference>
<comment type="catalytic activity">
    <reaction evidence="1 9">
        <text>N-(5-phospho-beta-D-ribosyl)anthranilate = 1-(2-carboxyphenylamino)-1-deoxy-D-ribulose 5-phosphate</text>
        <dbReference type="Rhea" id="RHEA:21540"/>
        <dbReference type="ChEBI" id="CHEBI:18277"/>
        <dbReference type="ChEBI" id="CHEBI:58613"/>
        <dbReference type="EC" id="5.3.1.24"/>
    </reaction>
</comment>
<keyword evidence="7 9" id="KW-0057">Aromatic amino acid biosynthesis</keyword>
<keyword evidence="5 9" id="KW-0028">Amino-acid biosynthesis</keyword>
<dbReference type="CDD" id="cd00405">
    <property type="entry name" value="PRAI"/>
    <property type="match status" value="1"/>
</dbReference>
<comment type="caution">
    <text evidence="11">The sequence shown here is derived from an EMBL/GenBank/DDBJ whole genome shotgun (WGS) entry which is preliminary data.</text>
</comment>
<dbReference type="Pfam" id="PF00697">
    <property type="entry name" value="PRAI"/>
    <property type="match status" value="1"/>
</dbReference>
<keyword evidence="12" id="KW-1185">Reference proteome</keyword>
<reference evidence="11" key="1">
    <citation type="journal article" date="2014" name="Int. J. Syst. Evol. Microbiol.">
        <title>Complete genome sequence of Corynebacterium casei LMG S-19264T (=DSM 44701T), isolated from a smear-ripened cheese.</title>
        <authorList>
            <consortium name="US DOE Joint Genome Institute (JGI-PGF)"/>
            <person name="Walter F."/>
            <person name="Albersmeier A."/>
            <person name="Kalinowski J."/>
            <person name="Ruckert C."/>
        </authorList>
    </citation>
    <scope>NUCLEOTIDE SEQUENCE</scope>
    <source>
        <strain evidence="11">CGMCC 1.15725</strain>
    </source>
</reference>
<evidence type="ECO:0000256" key="5">
    <source>
        <dbReference type="ARBA" id="ARBA00022605"/>
    </source>
</evidence>
<evidence type="ECO:0000313" key="12">
    <source>
        <dbReference type="Proteomes" id="UP000646365"/>
    </source>
</evidence>
<evidence type="ECO:0000256" key="3">
    <source>
        <dbReference type="ARBA" id="ARBA00012572"/>
    </source>
</evidence>
<organism evidence="11 12">
    <name type="scientific">Aliidongia dinghuensis</name>
    <dbReference type="NCBI Taxonomy" id="1867774"/>
    <lineage>
        <taxon>Bacteria</taxon>
        <taxon>Pseudomonadati</taxon>
        <taxon>Pseudomonadota</taxon>
        <taxon>Alphaproteobacteria</taxon>
        <taxon>Rhodospirillales</taxon>
        <taxon>Dongiaceae</taxon>
        <taxon>Aliidongia</taxon>
    </lineage>
</organism>
<evidence type="ECO:0000256" key="6">
    <source>
        <dbReference type="ARBA" id="ARBA00022822"/>
    </source>
</evidence>
<evidence type="ECO:0000256" key="8">
    <source>
        <dbReference type="ARBA" id="ARBA00023235"/>
    </source>
</evidence>
<feature type="domain" description="N-(5'phosphoribosyl) anthranilate isomerase (PRAI)" evidence="10">
    <location>
        <begin position="5"/>
        <end position="208"/>
    </location>
</feature>
<evidence type="ECO:0000256" key="9">
    <source>
        <dbReference type="HAMAP-Rule" id="MF_00135"/>
    </source>
</evidence>